<dbReference type="InterPro" id="IPR038763">
    <property type="entry name" value="DHH_sf"/>
</dbReference>
<dbReference type="STRING" id="1234409.C683_0591"/>
<reference evidence="11 12" key="1">
    <citation type="journal article" date="2013" name="Genome Announc.">
        <title>Draft Genome Sequence of Catellicoccus marimammalium, a Novel Species Commonly Found in Gull Feces.</title>
        <authorList>
            <person name="Weigand M.R."/>
            <person name="Ryu H."/>
            <person name="Bozcek L."/>
            <person name="Konstantinidis K.T."/>
            <person name="Santo Domingo J.W."/>
        </authorList>
    </citation>
    <scope>NUCLEOTIDE SEQUENCE [LARGE SCALE GENOMIC DNA]</scope>
    <source>
        <strain evidence="11 12">M35/04/3</strain>
    </source>
</reference>
<dbReference type="Pfam" id="PF10141">
    <property type="entry name" value="ssDNA-exonuc_C"/>
    <property type="match status" value="1"/>
</dbReference>
<dbReference type="eggNOG" id="COG0608">
    <property type="taxonomic scope" value="Bacteria"/>
</dbReference>
<keyword evidence="12" id="KW-1185">Reference proteome</keyword>
<evidence type="ECO:0000256" key="1">
    <source>
        <dbReference type="ARBA" id="ARBA00005915"/>
    </source>
</evidence>
<dbReference type="InterPro" id="IPR004610">
    <property type="entry name" value="RecJ"/>
</dbReference>
<keyword evidence="4" id="KW-0378">Hydrolase</keyword>
<comment type="caution">
    <text evidence="11">The sequence shown here is derived from an EMBL/GenBank/DDBJ whole genome shotgun (WGS) entry which is preliminary data.</text>
</comment>
<feature type="domain" description="RecJ OB" evidence="10">
    <location>
        <begin position="452"/>
        <end position="562"/>
    </location>
</feature>
<dbReference type="PANTHER" id="PTHR30255:SF2">
    <property type="entry name" value="SINGLE-STRANDED-DNA-SPECIFIC EXONUCLEASE RECJ"/>
    <property type="match status" value="1"/>
</dbReference>
<dbReference type="PANTHER" id="PTHR30255">
    <property type="entry name" value="SINGLE-STRANDED-DNA-SPECIFIC EXONUCLEASE RECJ"/>
    <property type="match status" value="1"/>
</dbReference>
<dbReference type="SUPFAM" id="SSF64182">
    <property type="entry name" value="DHH phosphoesterases"/>
    <property type="match status" value="1"/>
</dbReference>
<dbReference type="GO" id="GO:0008409">
    <property type="term" value="F:5'-3' exonuclease activity"/>
    <property type="evidence" value="ECO:0007669"/>
    <property type="project" value="InterPro"/>
</dbReference>
<dbReference type="GO" id="GO:0006310">
    <property type="term" value="P:DNA recombination"/>
    <property type="evidence" value="ECO:0007669"/>
    <property type="project" value="InterPro"/>
</dbReference>
<dbReference type="InterPro" id="IPR003156">
    <property type="entry name" value="DHHA1_dom"/>
</dbReference>
<accession>K8Z8N6</accession>
<evidence type="ECO:0000259" key="10">
    <source>
        <dbReference type="Pfam" id="PF17768"/>
    </source>
</evidence>
<dbReference type="Pfam" id="PF01368">
    <property type="entry name" value="DHH"/>
    <property type="match status" value="1"/>
</dbReference>
<evidence type="ECO:0000256" key="6">
    <source>
        <dbReference type="SAM" id="Coils"/>
    </source>
</evidence>
<dbReference type="EMBL" id="AMYT01000017">
    <property type="protein sequence ID" value="EKU27260.1"/>
    <property type="molecule type" value="Genomic_DNA"/>
</dbReference>
<protein>
    <recommendedName>
        <fullName evidence="2">Single-stranded-DNA-specific exonuclease RecJ</fullName>
    </recommendedName>
</protein>
<dbReference type="Gene3D" id="3.90.1640.30">
    <property type="match status" value="1"/>
</dbReference>
<sequence>MQSSMYQWKQPKELTNEEKEQISIFASDLSIAGPLAELLWRRGIQTKADYEAWIHPRIEDLHDPFLFPDMAKAVARILFAIENNQRILIYGDYDCDGISSTVVLKDVLDAMGAEVEYFLPDRTTDGYGPNLSVYKYYIQSGIDLIITVDNGITGFEALAYAKEQGVDVIVTDHHQLKEELPEAYAIIHPLLPGTDYPEKHLAGVGVAFKLACALVDGIPTEVLDMVALGTIADLMPLTGENRTLVALGLDAMRHSERMGLQQLAHFANLSLETITSEQVSFQIAPRLNAPGRLGDANIAVEMLTTFDDEVAQQYAKEINALNTERKEYVEKAVEEAKEQLTEDKIQIVTSTEWPEGILGIVAGKIMDQTGCPCLALHLDPLSGEAKGSARSVESLSIVSLLEQCSDLLVTFGGHPAAAGLTITTENLEAFRQKINQLPEVEAFEKGKKEQEIDLILSVEDCTMDFFDELQILAPFGKGNPIPCLELQGVSIENPKTFGKNQAHMKGLIVQKEEEKISKLPFIYFSYRGSQRDLLSSTKVNVIGELDCNEWQGKQTLQLRLKDYEIPTLQLFDARGQRFLSEDYVQSDALYLYFNPLHKRRLQMYYPEATLLDVTTYLTQEDDVTQVILLDLPTHLEELAQVIHKHKDQEYVLVAHDFEEAYLNGMPSREQFTYVFQYLKKQKDLDVHHQLKQLSQMLKIPMQNLIFMINLFRDLDFVRIQNGILNPVPNPTKRPLDSSTIYQERETLIQSEAFLLYETIDSLFHWFQQQEEEK</sequence>
<proteinExistence type="inferred from homology"/>
<gene>
    <name evidence="11" type="ORF">C683_0591</name>
</gene>
<dbReference type="InterPro" id="IPR051673">
    <property type="entry name" value="SSDNA_exonuclease_RecJ"/>
</dbReference>
<feature type="domain" description="DDH" evidence="7">
    <location>
        <begin position="86"/>
        <end position="230"/>
    </location>
</feature>
<organism evidence="11 12">
    <name type="scientific">Catellicoccus marimammalium M35/04/3</name>
    <dbReference type="NCBI Taxonomy" id="1234409"/>
    <lineage>
        <taxon>Bacteria</taxon>
        <taxon>Bacillati</taxon>
        <taxon>Bacillota</taxon>
        <taxon>Bacilli</taxon>
        <taxon>Lactobacillales</taxon>
        <taxon>Enterococcaceae</taxon>
        <taxon>Catellicoccus</taxon>
    </lineage>
</organism>
<dbReference type="PATRIC" id="fig|1234409.3.peg.541"/>
<dbReference type="NCBIfam" id="TIGR00644">
    <property type="entry name" value="recJ"/>
    <property type="match status" value="1"/>
</dbReference>
<dbReference type="RefSeq" id="WP_009489860.1">
    <property type="nucleotide sequence ID" value="NZ_AMYT01000017.1"/>
</dbReference>
<dbReference type="AlphaFoldDB" id="K8Z8N6"/>
<evidence type="ECO:0000256" key="3">
    <source>
        <dbReference type="ARBA" id="ARBA00022722"/>
    </source>
</evidence>
<feature type="domain" description="Single-stranded-DNA-specific exonuclease RecJ C-terminal" evidence="9">
    <location>
        <begin position="569"/>
        <end position="766"/>
    </location>
</feature>
<keyword evidence="3" id="KW-0540">Nuclease</keyword>
<keyword evidence="5 11" id="KW-0269">Exonuclease</keyword>
<dbReference type="InterPro" id="IPR041122">
    <property type="entry name" value="RecJ_OB"/>
</dbReference>
<dbReference type="GO" id="GO:0006281">
    <property type="term" value="P:DNA repair"/>
    <property type="evidence" value="ECO:0007669"/>
    <property type="project" value="InterPro"/>
</dbReference>
<dbReference type="OrthoDB" id="9809852at2"/>
<dbReference type="Pfam" id="PF02272">
    <property type="entry name" value="DHHA1"/>
    <property type="match status" value="1"/>
</dbReference>
<evidence type="ECO:0000259" key="9">
    <source>
        <dbReference type="Pfam" id="PF10141"/>
    </source>
</evidence>
<feature type="domain" description="DHHA1" evidence="8">
    <location>
        <begin position="346"/>
        <end position="437"/>
    </location>
</feature>
<comment type="similarity">
    <text evidence="1">Belongs to the RecJ family.</text>
</comment>
<dbReference type="InterPro" id="IPR001667">
    <property type="entry name" value="DDH_dom"/>
</dbReference>
<dbReference type="Pfam" id="PF17768">
    <property type="entry name" value="RecJ_OB"/>
    <property type="match status" value="1"/>
</dbReference>
<dbReference type="Proteomes" id="UP000016057">
    <property type="component" value="Unassembled WGS sequence"/>
</dbReference>
<dbReference type="InterPro" id="IPR018779">
    <property type="entry name" value="RecJ_C"/>
</dbReference>
<evidence type="ECO:0000313" key="11">
    <source>
        <dbReference type="EMBL" id="EKU27260.1"/>
    </source>
</evidence>
<dbReference type="GO" id="GO:0003676">
    <property type="term" value="F:nucleic acid binding"/>
    <property type="evidence" value="ECO:0007669"/>
    <property type="project" value="InterPro"/>
</dbReference>
<evidence type="ECO:0000313" key="12">
    <source>
        <dbReference type="Proteomes" id="UP000016057"/>
    </source>
</evidence>
<evidence type="ECO:0000259" key="7">
    <source>
        <dbReference type="Pfam" id="PF01368"/>
    </source>
</evidence>
<feature type="coiled-coil region" evidence="6">
    <location>
        <begin position="311"/>
        <end position="338"/>
    </location>
</feature>
<evidence type="ECO:0000256" key="5">
    <source>
        <dbReference type="ARBA" id="ARBA00022839"/>
    </source>
</evidence>
<evidence type="ECO:0000256" key="2">
    <source>
        <dbReference type="ARBA" id="ARBA00019841"/>
    </source>
</evidence>
<evidence type="ECO:0000256" key="4">
    <source>
        <dbReference type="ARBA" id="ARBA00022801"/>
    </source>
</evidence>
<evidence type="ECO:0000259" key="8">
    <source>
        <dbReference type="Pfam" id="PF02272"/>
    </source>
</evidence>
<keyword evidence="6" id="KW-0175">Coiled coil</keyword>
<name>K8Z8N6_9ENTE</name>
<dbReference type="Gene3D" id="3.10.310.30">
    <property type="match status" value="1"/>
</dbReference>